<comment type="caution">
    <text evidence="5">The sequence shown here is derived from an EMBL/GenBank/DDBJ whole genome shotgun (WGS) entry which is preliminary data.</text>
</comment>
<dbReference type="InterPro" id="IPR005158">
    <property type="entry name" value="BTAD"/>
</dbReference>
<dbReference type="EMBL" id="ADVG01000001">
    <property type="protein sequence ID" value="EFH88169.1"/>
    <property type="molecule type" value="Genomic_DNA"/>
</dbReference>
<evidence type="ECO:0000256" key="2">
    <source>
        <dbReference type="ARBA" id="ARBA00022840"/>
    </source>
</evidence>
<dbReference type="eggNOG" id="COG3629">
    <property type="taxonomic scope" value="Bacteria"/>
</dbReference>
<keyword evidence="2" id="KW-0067">ATP-binding</keyword>
<dbReference type="Proteomes" id="UP000004508">
    <property type="component" value="Unassembled WGS sequence"/>
</dbReference>
<dbReference type="GO" id="GO:0003677">
    <property type="term" value="F:DNA binding"/>
    <property type="evidence" value="ECO:0007669"/>
    <property type="project" value="InterPro"/>
</dbReference>
<reference evidence="5 6" key="1">
    <citation type="journal article" date="2011" name="Stand. Genomic Sci.">
        <title>Non-contiguous finished genome sequence and contextual data of the filamentous soil bacterium Ktedonobacter racemifer type strain (SOSP1-21).</title>
        <authorList>
            <person name="Chang Y.J."/>
            <person name="Land M."/>
            <person name="Hauser L."/>
            <person name="Chertkov O."/>
            <person name="Del Rio T.G."/>
            <person name="Nolan M."/>
            <person name="Copeland A."/>
            <person name="Tice H."/>
            <person name="Cheng J.F."/>
            <person name="Lucas S."/>
            <person name="Han C."/>
            <person name="Goodwin L."/>
            <person name="Pitluck S."/>
            <person name="Ivanova N."/>
            <person name="Ovchinikova G."/>
            <person name="Pati A."/>
            <person name="Chen A."/>
            <person name="Palaniappan K."/>
            <person name="Mavromatis K."/>
            <person name="Liolios K."/>
            <person name="Brettin T."/>
            <person name="Fiebig A."/>
            <person name="Rohde M."/>
            <person name="Abt B."/>
            <person name="Goker M."/>
            <person name="Detter J.C."/>
            <person name="Woyke T."/>
            <person name="Bristow J."/>
            <person name="Eisen J.A."/>
            <person name="Markowitz V."/>
            <person name="Hugenholtz P."/>
            <person name="Kyrpides N.C."/>
            <person name="Klenk H.P."/>
            <person name="Lapidus A."/>
        </authorList>
    </citation>
    <scope>NUCLEOTIDE SEQUENCE [LARGE SCALE GENOMIC DNA]</scope>
    <source>
        <strain evidence="6">DSM 44963</strain>
    </source>
</reference>
<dbReference type="SMART" id="SM01043">
    <property type="entry name" value="BTAD"/>
    <property type="match status" value="1"/>
</dbReference>
<dbReference type="eggNOG" id="COG0457">
    <property type="taxonomic scope" value="Bacteria"/>
</dbReference>
<keyword evidence="1" id="KW-0547">Nucleotide-binding</keyword>
<dbReference type="STRING" id="485913.Krac_9577"/>
<evidence type="ECO:0000313" key="6">
    <source>
        <dbReference type="Proteomes" id="UP000004508"/>
    </source>
</evidence>
<dbReference type="GO" id="GO:0004016">
    <property type="term" value="F:adenylate cyclase activity"/>
    <property type="evidence" value="ECO:0007669"/>
    <property type="project" value="TreeGrafter"/>
</dbReference>
<dbReference type="RefSeq" id="WP_007903980.1">
    <property type="nucleotide sequence ID" value="NZ_ADVG01000001.1"/>
</dbReference>
<evidence type="ECO:0000259" key="4">
    <source>
        <dbReference type="SMART" id="SM01043"/>
    </source>
</evidence>
<dbReference type="InterPro" id="IPR027417">
    <property type="entry name" value="P-loop_NTPase"/>
</dbReference>
<dbReference type="InterPro" id="IPR011990">
    <property type="entry name" value="TPR-like_helical_dom_sf"/>
</dbReference>
<dbReference type="Gene3D" id="3.40.50.300">
    <property type="entry name" value="P-loop containing nucleotide triphosphate hydrolases"/>
    <property type="match status" value="1"/>
</dbReference>
<dbReference type="PANTHER" id="PTHR16305:SF28">
    <property type="entry name" value="GUANYLATE CYCLASE DOMAIN-CONTAINING PROTEIN"/>
    <property type="match status" value="1"/>
</dbReference>
<dbReference type="OrthoDB" id="190810at2"/>
<dbReference type="InterPro" id="IPR041664">
    <property type="entry name" value="AAA_16"/>
</dbReference>
<dbReference type="SUPFAM" id="SSF52540">
    <property type="entry name" value="P-loop containing nucleoside triphosphate hydrolases"/>
    <property type="match status" value="1"/>
</dbReference>
<dbReference type="AlphaFoldDB" id="D6TCQ5"/>
<organism evidence="5 6">
    <name type="scientific">Ktedonobacter racemifer DSM 44963</name>
    <dbReference type="NCBI Taxonomy" id="485913"/>
    <lineage>
        <taxon>Bacteria</taxon>
        <taxon>Bacillati</taxon>
        <taxon>Chloroflexota</taxon>
        <taxon>Ktedonobacteria</taxon>
        <taxon>Ktedonobacterales</taxon>
        <taxon>Ktedonobacteraceae</taxon>
        <taxon>Ktedonobacter</taxon>
    </lineage>
</organism>
<dbReference type="Pfam" id="PF03704">
    <property type="entry name" value="BTAD"/>
    <property type="match status" value="1"/>
</dbReference>
<evidence type="ECO:0000313" key="5">
    <source>
        <dbReference type="EMBL" id="EFH88169.1"/>
    </source>
</evidence>
<feature type="region of interest" description="Disordered" evidence="3">
    <location>
        <begin position="529"/>
        <end position="553"/>
    </location>
</feature>
<sequence length="1091" mass="123810">MLASTPLHIHLLGDFHLVSGETSSLSMSHVPRAQSLLVYLLLHRGIPQVRTHLAYVLWPDSTEAQAHSNLRKVLHQLRQALPFADQVLAIDRQTLSWQPRPSVSWALDILEFEQALASAEHAEQTHMLADVRQSLKRAVLLYRGDLFPGCYEEWIFPERDRLHQQFLRAAERLIALHEQAREYEDALQVAHQLLRHEPLHEGAYRQSMRLHALRGDRAAALRTYHACAKLLDRELGTKPGEATRTLYESLMHADASSETSTSVHSAGRTTTRLIGRHTEWNAFQTAWRTAVEGHPHLLLLSGEAGIGKTRLAEEMETWVSRQGLLTASAHCYATLTPLAYTPVATWLRTLATQRDLASFGSVWLTDIARLLPEVLDARADVPPPTALTEGWQRQRFFEAITRFVLSARQPMLLLLDDLHWCDHETFEWLQYFWQIASQEHARLLLVATVRSEEVHPGHPLTTWLPPFQRQAQVTELSLTPLGLAETTTLAEQFLGHHLAPEVMSKFYRETEGNPLFVVEMIRSGTLETHQPGHEQEASLPGAEQQGRSIVPTSSLPPTLRTILTMRLGQLTPLARELVDVAAVIGRTFSFPLLAGVSGEPEETLIRGLDELWRRRIVQEHTDDTYDFSHEKLREAALSELSARRRRFLHRRVADVLNELAAGNLNALSSQLAFHYEQANLLEQAVRFYQRAAKAAYRIYDHVETVALCQRALAIFSSSEQVQRTLPGNVIPSVSELLGDALEVTGNHQEAAEAYHQSLRFVSEQETVWHARLYRKIAVTRDYPPHLAEALQAYQRAEHLLEQEEDQSGDAWHQEWLQTQLGQLFIFFMQSRVQEMTRTLERVRPHLQADGQVAQRVEFSGYIAMRDAIRDRYMLSKETVDLCQQALALSLDTGNPRLRGTAHFNLGYSLFLSGAFAQAETHLLTACAAGEQVGERELVARCRLHFLPLVWRRQGKIESLRELLSQAQLQGERRFAGVLAAHRAWISWHDGEFQEAKRHGQAAREAWQHQPQAYAFQWTGLWPLMALALRQQQLEEAIGLARALLAPPQQRLPGALSVLLEETIQLRDEEQQTAVAARLQQALSSAQDLSYL</sequence>
<evidence type="ECO:0000256" key="1">
    <source>
        <dbReference type="ARBA" id="ARBA00022741"/>
    </source>
</evidence>
<dbReference type="Gene3D" id="1.25.40.10">
    <property type="entry name" value="Tetratricopeptide repeat domain"/>
    <property type="match status" value="3"/>
</dbReference>
<dbReference type="GO" id="GO:0006355">
    <property type="term" value="P:regulation of DNA-templated transcription"/>
    <property type="evidence" value="ECO:0007669"/>
    <property type="project" value="InterPro"/>
</dbReference>
<dbReference type="GO" id="GO:0005737">
    <property type="term" value="C:cytoplasm"/>
    <property type="evidence" value="ECO:0007669"/>
    <property type="project" value="TreeGrafter"/>
</dbReference>
<dbReference type="InterPro" id="IPR016032">
    <property type="entry name" value="Sig_transdc_resp-reg_C-effctor"/>
</dbReference>
<dbReference type="SUPFAM" id="SSF48452">
    <property type="entry name" value="TPR-like"/>
    <property type="match status" value="2"/>
</dbReference>
<gene>
    <name evidence="5" type="ORF">Krac_9577</name>
</gene>
<accession>D6TCQ5</accession>
<dbReference type="SUPFAM" id="SSF46894">
    <property type="entry name" value="C-terminal effector domain of the bipartite response regulators"/>
    <property type="match status" value="1"/>
</dbReference>
<feature type="domain" description="Bacterial transcriptional activator" evidence="4">
    <location>
        <begin position="107"/>
        <end position="251"/>
    </location>
</feature>
<dbReference type="Pfam" id="PF13191">
    <property type="entry name" value="AAA_16"/>
    <property type="match status" value="1"/>
</dbReference>
<name>D6TCQ5_KTERA</name>
<keyword evidence="6" id="KW-1185">Reference proteome</keyword>
<dbReference type="InParanoid" id="D6TCQ5"/>
<evidence type="ECO:0000256" key="3">
    <source>
        <dbReference type="SAM" id="MobiDB-lite"/>
    </source>
</evidence>
<dbReference type="InterPro" id="IPR036388">
    <property type="entry name" value="WH-like_DNA-bd_sf"/>
</dbReference>
<dbReference type="GO" id="GO:0005524">
    <property type="term" value="F:ATP binding"/>
    <property type="evidence" value="ECO:0007669"/>
    <property type="project" value="UniProtKB-KW"/>
</dbReference>
<proteinExistence type="predicted"/>
<dbReference type="Gene3D" id="1.10.10.10">
    <property type="entry name" value="Winged helix-like DNA-binding domain superfamily/Winged helix DNA-binding domain"/>
    <property type="match status" value="1"/>
</dbReference>
<dbReference type="InterPro" id="IPR019734">
    <property type="entry name" value="TPR_rpt"/>
</dbReference>
<dbReference type="SMART" id="SM00028">
    <property type="entry name" value="TPR"/>
    <property type="match status" value="4"/>
</dbReference>
<protein>
    <submittedName>
        <fullName evidence="5">Transcriptional activator domain protein</fullName>
    </submittedName>
</protein>
<dbReference type="PANTHER" id="PTHR16305">
    <property type="entry name" value="TESTICULAR SOLUBLE ADENYLYL CYCLASE"/>
    <property type="match status" value="1"/>
</dbReference>